<feature type="repeat" description="ANK" evidence="3">
    <location>
        <begin position="832"/>
        <end position="864"/>
    </location>
</feature>
<evidence type="ECO:0000313" key="5">
    <source>
        <dbReference type="EMBL" id="KAK7063128.1"/>
    </source>
</evidence>
<organism evidence="5 6">
    <name type="scientific">Halocaridina rubra</name>
    <name type="common">Hawaiian red shrimp</name>
    <dbReference type="NCBI Taxonomy" id="373956"/>
    <lineage>
        <taxon>Eukaryota</taxon>
        <taxon>Metazoa</taxon>
        <taxon>Ecdysozoa</taxon>
        <taxon>Arthropoda</taxon>
        <taxon>Crustacea</taxon>
        <taxon>Multicrustacea</taxon>
        <taxon>Malacostraca</taxon>
        <taxon>Eumalacostraca</taxon>
        <taxon>Eucarida</taxon>
        <taxon>Decapoda</taxon>
        <taxon>Pleocyemata</taxon>
        <taxon>Caridea</taxon>
        <taxon>Atyoidea</taxon>
        <taxon>Atyidae</taxon>
        <taxon>Halocaridina</taxon>
    </lineage>
</organism>
<feature type="repeat" description="ANK" evidence="3">
    <location>
        <begin position="899"/>
        <end position="932"/>
    </location>
</feature>
<feature type="repeat" description="ANK" evidence="3">
    <location>
        <begin position="625"/>
        <end position="664"/>
    </location>
</feature>
<reference evidence="5 6" key="1">
    <citation type="submission" date="2023-11" db="EMBL/GenBank/DDBJ databases">
        <title>Halocaridina rubra genome assembly.</title>
        <authorList>
            <person name="Smith C."/>
        </authorList>
    </citation>
    <scope>NUCLEOTIDE SEQUENCE [LARGE SCALE GENOMIC DNA]</scope>
    <source>
        <strain evidence="5">EP-1</strain>
        <tissue evidence="5">Whole</tissue>
    </source>
</reference>
<dbReference type="PANTHER" id="PTHR24126">
    <property type="entry name" value="ANKYRIN REPEAT, PH AND SEC7 DOMAIN CONTAINING PROTEIN SECG-RELATED"/>
    <property type="match status" value="1"/>
</dbReference>
<feature type="repeat" description="ANK" evidence="3">
    <location>
        <begin position="703"/>
        <end position="735"/>
    </location>
</feature>
<accession>A0AAN8ZQY4</accession>
<keyword evidence="1" id="KW-0677">Repeat</keyword>
<feature type="repeat" description="ANK" evidence="3">
    <location>
        <begin position="933"/>
        <end position="965"/>
    </location>
</feature>
<dbReference type="Pfam" id="PF00023">
    <property type="entry name" value="Ank"/>
    <property type="match status" value="2"/>
</dbReference>
<dbReference type="Gene3D" id="1.25.40.20">
    <property type="entry name" value="Ankyrin repeat-containing domain"/>
    <property type="match status" value="5"/>
</dbReference>
<keyword evidence="2 3" id="KW-0040">ANK repeat</keyword>
<dbReference type="InterPro" id="IPR036770">
    <property type="entry name" value="Ankyrin_rpt-contain_sf"/>
</dbReference>
<dbReference type="EMBL" id="JAXCGZ010020933">
    <property type="protein sequence ID" value="KAK7063128.1"/>
    <property type="molecule type" value="Genomic_DNA"/>
</dbReference>
<feature type="region of interest" description="Disordered" evidence="4">
    <location>
        <begin position="149"/>
        <end position="173"/>
    </location>
</feature>
<evidence type="ECO:0000256" key="2">
    <source>
        <dbReference type="ARBA" id="ARBA00023043"/>
    </source>
</evidence>
<feature type="repeat" description="ANK" evidence="3">
    <location>
        <begin position="592"/>
        <end position="624"/>
    </location>
</feature>
<feature type="repeat" description="ANK" evidence="3">
    <location>
        <begin position="865"/>
        <end position="898"/>
    </location>
</feature>
<sequence>MSKVSYTVSSSVLDVDSGSHALRKSSKGKMAESHGGVREKRVSGDAIPLPWVEKKPKKSTSLDSDTSNLPPTDEIPLEENGVSRHDDKKLVIALKWIDTDVPIEEPPEGNQPSVTIMEAEKPADLTSFSNSQIGNNSASVTDNIMSKSNDTLQTETSDASVGSTTESYDQQSAVNTDDISDKFNSSLFQDTKLLTNANNAGVVTTLPINVMSSTAGLVTNNSSYNVTSFPREIDQEAIILPSRFTRGISNELIKPRYPLSDVDIPIHNCSFLSKTRPSSDLPDSILLLTKSYTRKKRLSGSRGDSPVCSSKPLVSHRFNSADESFYESLSASLDSLRRDMQISRESTPFSTTPLILAEITEENDIGGDIVNEAELLATYHGAGVLSPLTSDDVPVASPVGFDFRKERSVSVMRRLLSNGGGSVQLSRESTPATDIRRRFKARLKIASLQEAASTGDMKTLIELLEGGEVDVDATDEKERTALHLAADRGQLEVVSLLLTKECNVNLPDADGRTPLHCAVESGEVGVVEALLAAGADVDVREKIRGRTPIHFATVSNSLDVLKGRTFHLQLLIQPLLADPWEAMRIFKVADKDGRTLLHMTAHHGLQDATALLLSAGAEVNAKDFSGYTPMHAAILTRLRKKEYLCAPLLEILLESGGDVEGMGGDYSAGEAGTLMHAAASVGCMKCLQVLMKHSAQIESKDSSRKTPLHIAIEEEHLEGTSFLLDQKASMEEVDARGQRALHHAIMADSLCMIELLLNAGADRKAKDRDGKTYFQFALLKRRYQALDALVKNKVTDVGEDQRAIHFCANVGNQTAIDVLLNNGYDINETDNDGRIALHHAICSGHEALVLHLLANGSSSNRADKNGATPLHYAVRWGGSDALLRRLVKMQGNVGAVDRLGRTPLHYAASKSSIMSDMYILINSGAKINTKDDRGLTPLHLAARLGNESLVRILLDNDARHDIRDCDDFLPIDHARENGHKCIIKRLEAYHIKKQREKEARLDFYIGNMEDKGSIA</sequence>
<evidence type="ECO:0000256" key="4">
    <source>
        <dbReference type="SAM" id="MobiDB-lite"/>
    </source>
</evidence>
<dbReference type="InterPro" id="IPR002110">
    <property type="entry name" value="Ankyrin_rpt"/>
</dbReference>
<feature type="repeat" description="ANK" evidence="3">
    <location>
        <begin position="799"/>
        <end position="831"/>
    </location>
</feature>
<feature type="region of interest" description="Disordered" evidence="4">
    <location>
        <begin position="1"/>
        <end position="82"/>
    </location>
</feature>
<gene>
    <name evidence="5" type="ORF">SK128_019325</name>
</gene>
<dbReference type="PROSITE" id="PS50297">
    <property type="entry name" value="ANK_REP_REGION"/>
    <property type="match status" value="8"/>
</dbReference>
<feature type="compositionally biased region" description="Polar residues" evidence="4">
    <location>
        <begin position="59"/>
        <end position="70"/>
    </location>
</feature>
<feature type="compositionally biased region" description="Low complexity" evidence="4">
    <location>
        <begin position="1"/>
        <end position="19"/>
    </location>
</feature>
<dbReference type="Pfam" id="PF12796">
    <property type="entry name" value="Ank_2"/>
    <property type="match status" value="4"/>
</dbReference>
<dbReference type="PANTHER" id="PTHR24126:SF14">
    <property type="entry name" value="ANK_REP_REGION DOMAIN-CONTAINING PROTEIN"/>
    <property type="match status" value="1"/>
</dbReference>
<feature type="repeat" description="ANK" evidence="3">
    <location>
        <begin position="670"/>
        <end position="702"/>
    </location>
</feature>
<feature type="repeat" description="ANK" evidence="3">
    <location>
        <begin position="736"/>
        <end position="768"/>
    </location>
</feature>
<proteinExistence type="predicted"/>
<dbReference type="PROSITE" id="PS50088">
    <property type="entry name" value="ANK_REPEAT"/>
    <property type="match status" value="12"/>
</dbReference>
<feature type="compositionally biased region" description="Basic and acidic residues" evidence="4">
    <location>
        <begin position="29"/>
        <end position="43"/>
    </location>
</feature>
<evidence type="ECO:0000256" key="1">
    <source>
        <dbReference type="ARBA" id="ARBA00022737"/>
    </source>
</evidence>
<feature type="repeat" description="ANK" evidence="3">
    <location>
        <begin position="477"/>
        <end position="509"/>
    </location>
</feature>
<dbReference type="PRINTS" id="PR01415">
    <property type="entry name" value="ANKYRIN"/>
</dbReference>
<protein>
    <submittedName>
        <fullName evidence="5">Uncharacterized protein</fullName>
    </submittedName>
</protein>
<feature type="repeat" description="ANK" evidence="3">
    <location>
        <begin position="510"/>
        <end position="542"/>
    </location>
</feature>
<dbReference type="SUPFAM" id="SSF48403">
    <property type="entry name" value="Ankyrin repeat"/>
    <property type="match status" value="2"/>
</dbReference>
<evidence type="ECO:0000313" key="6">
    <source>
        <dbReference type="Proteomes" id="UP001381693"/>
    </source>
</evidence>
<evidence type="ECO:0000256" key="3">
    <source>
        <dbReference type="PROSITE-ProRule" id="PRU00023"/>
    </source>
</evidence>
<comment type="caution">
    <text evidence="5">The sequence shown here is derived from an EMBL/GenBank/DDBJ whole genome shotgun (WGS) entry which is preliminary data.</text>
</comment>
<dbReference type="AlphaFoldDB" id="A0AAN8ZQY4"/>
<dbReference type="SMART" id="SM00248">
    <property type="entry name" value="ANK"/>
    <property type="match status" value="14"/>
</dbReference>
<name>A0AAN8ZQY4_HALRR</name>
<dbReference type="Proteomes" id="UP001381693">
    <property type="component" value="Unassembled WGS sequence"/>
</dbReference>
<keyword evidence="6" id="KW-1185">Reference proteome</keyword>